<dbReference type="Gene3D" id="2.60.120.10">
    <property type="entry name" value="Jelly Rolls"/>
    <property type="match status" value="1"/>
</dbReference>
<dbReference type="KEGG" id="had:CDV25_00570"/>
<evidence type="ECO:0000256" key="4">
    <source>
        <dbReference type="ARBA" id="ARBA00019595"/>
    </source>
</evidence>
<feature type="site" description="Participates in a stacking interaction with the thymidine ring of dTDP-4-oxo-6-deoxyglucose" evidence="9">
    <location>
        <position position="141"/>
    </location>
</feature>
<dbReference type="SUPFAM" id="SSF51182">
    <property type="entry name" value="RmlC-like cupins"/>
    <property type="match status" value="1"/>
</dbReference>
<evidence type="ECO:0000256" key="8">
    <source>
        <dbReference type="PIRSR" id="PIRSR600888-1"/>
    </source>
</evidence>
<evidence type="ECO:0000256" key="1">
    <source>
        <dbReference type="ARBA" id="ARBA00001298"/>
    </source>
</evidence>
<dbReference type="GO" id="GO:0008830">
    <property type="term" value="F:dTDP-4-dehydrorhamnose 3,5-epimerase activity"/>
    <property type="evidence" value="ECO:0007669"/>
    <property type="project" value="UniProtKB-EC"/>
</dbReference>
<evidence type="ECO:0000313" key="11">
    <source>
        <dbReference type="Proteomes" id="UP000244890"/>
    </source>
</evidence>
<evidence type="ECO:0000256" key="9">
    <source>
        <dbReference type="PIRSR" id="PIRSR600888-3"/>
    </source>
</evidence>
<dbReference type="RefSeq" id="WP_108910319.1">
    <property type="nucleotide sequence ID" value="NZ_CP021886.1"/>
</dbReference>
<dbReference type="OrthoDB" id="9800680at2"/>
<dbReference type="Pfam" id="PF00908">
    <property type="entry name" value="dTDP_sugar_isom"/>
    <property type="match status" value="1"/>
</dbReference>
<evidence type="ECO:0000256" key="3">
    <source>
        <dbReference type="ARBA" id="ARBA00012098"/>
    </source>
</evidence>
<dbReference type="EC" id="5.1.3.13" evidence="3"/>
<sequence>MEFIIKESQKIQGVYIITPTISQDRRGDIWTSFLKERIENLLPSNLHFKHDKFSQSVHNVLRGIHGDNKSWKYVTCVYGSIFQVVVDCRKDSPTYLQWEGFEIHREKQKMILLPPNMGNAYYVRSQSAVYHYKLAYEGEYFDAPHQFTYAWNDKTIGIEWNCKKPILSDRDYY</sequence>
<dbReference type="InterPro" id="IPR000888">
    <property type="entry name" value="RmlC-like"/>
</dbReference>
<protein>
    <recommendedName>
        <fullName evidence="4">dTDP-4-dehydrorhamnose 3,5-epimerase</fullName>
        <ecNumber evidence="3">5.1.3.13</ecNumber>
    </recommendedName>
    <alternativeName>
        <fullName evidence="6">Thymidine diphospho-4-keto-rhamnose 3,5-epimerase</fullName>
    </alternativeName>
    <alternativeName>
        <fullName evidence="5">dTDP-4-keto-6-deoxyglucose 3,5-epimerase</fullName>
    </alternativeName>
    <alternativeName>
        <fullName evidence="7">dTDP-6-deoxy-D-xylo-4-hexulose 3,5-epimerase</fullName>
    </alternativeName>
</protein>
<evidence type="ECO:0000256" key="7">
    <source>
        <dbReference type="ARBA" id="ARBA00033311"/>
    </source>
</evidence>
<dbReference type="GO" id="GO:0000271">
    <property type="term" value="P:polysaccharide biosynthetic process"/>
    <property type="evidence" value="ECO:0007669"/>
    <property type="project" value="TreeGrafter"/>
</dbReference>
<dbReference type="Proteomes" id="UP000244890">
    <property type="component" value="Chromosome"/>
</dbReference>
<comment type="catalytic activity">
    <reaction evidence="1">
        <text>dTDP-4-dehydro-6-deoxy-alpha-D-glucose = dTDP-4-dehydro-beta-L-rhamnose</text>
        <dbReference type="Rhea" id="RHEA:16969"/>
        <dbReference type="ChEBI" id="CHEBI:57649"/>
        <dbReference type="ChEBI" id="CHEBI:62830"/>
        <dbReference type="EC" id="5.1.3.13"/>
    </reaction>
</comment>
<evidence type="ECO:0000256" key="6">
    <source>
        <dbReference type="ARBA" id="ARBA00031424"/>
    </source>
</evidence>
<accession>A0A2U8FDD7</accession>
<dbReference type="AlphaFoldDB" id="A0A2U8FDD7"/>
<evidence type="ECO:0000313" key="10">
    <source>
        <dbReference type="EMBL" id="AWI33415.1"/>
    </source>
</evidence>
<dbReference type="InterPro" id="IPR014710">
    <property type="entry name" value="RmlC-like_jellyroll"/>
</dbReference>
<reference evidence="10 11" key="1">
    <citation type="submission" date="2017-06" db="EMBL/GenBank/DDBJ databases">
        <title>Complete genome of Helicobacter apodemus.</title>
        <authorList>
            <person name="Cho S."/>
        </authorList>
    </citation>
    <scope>NUCLEOTIDE SEQUENCE [LARGE SCALE GENOMIC DNA]</scope>
    <source>
        <strain evidence="11">SNUVETPUB-15-01</strain>
    </source>
</reference>
<dbReference type="EMBL" id="CP021886">
    <property type="protein sequence ID" value="AWI33415.1"/>
    <property type="molecule type" value="Genomic_DNA"/>
</dbReference>
<dbReference type="PANTHER" id="PTHR21047:SF2">
    <property type="entry name" value="THYMIDINE DIPHOSPHO-4-KETO-RHAMNOSE 3,5-EPIMERASE"/>
    <property type="match status" value="1"/>
</dbReference>
<feature type="active site" description="Proton acceptor" evidence="8">
    <location>
        <position position="65"/>
    </location>
</feature>
<comment type="function">
    <text evidence="2">Catalyzes the epimerization of the C3' and C5'positions of dTDP-6-deoxy-D-xylo-4-hexulose, forming dTDP-6-deoxy-L-lyxo-4-hexulose.</text>
</comment>
<name>A0A2U8FDD7_9HELI</name>
<dbReference type="PANTHER" id="PTHR21047">
    <property type="entry name" value="DTDP-6-DEOXY-D-GLUCOSE-3,5 EPIMERASE"/>
    <property type="match status" value="1"/>
</dbReference>
<organism evidence="10 11">
    <name type="scientific">Helicobacter apodemus</name>
    <dbReference type="NCBI Taxonomy" id="135569"/>
    <lineage>
        <taxon>Bacteria</taxon>
        <taxon>Pseudomonadati</taxon>
        <taxon>Campylobacterota</taxon>
        <taxon>Epsilonproteobacteria</taxon>
        <taxon>Campylobacterales</taxon>
        <taxon>Helicobacteraceae</taxon>
        <taxon>Helicobacter</taxon>
    </lineage>
</organism>
<feature type="active site" description="Proton donor" evidence="8">
    <location>
        <position position="132"/>
    </location>
</feature>
<evidence type="ECO:0000256" key="5">
    <source>
        <dbReference type="ARBA" id="ARBA00029758"/>
    </source>
</evidence>
<proteinExistence type="predicted"/>
<dbReference type="InterPro" id="IPR011051">
    <property type="entry name" value="RmlC_Cupin_sf"/>
</dbReference>
<evidence type="ECO:0000256" key="2">
    <source>
        <dbReference type="ARBA" id="ARBA00001997"/>
    </source>
</evidence>
<dbReference type="GO" id="GO:0005829">
    <property type="term" value="C:cytosol"/>
    <property type="evidence" value="ECO:0007669"/>
    <property type="project" value="TreeGrafter"/>
</dbReference>
<gene>
    <name evidence="10" type="ORF">CDV25_00570</name>
</gene>